<dbReference type="EMBL" id="JAIUJR010000008">
    <property type="protein sequence ID" value="MCA0133301.1"/>
    <property type="molecule type" value="Genomic_DNA"/>
</dbReference>
<protein>
    <recommendedName>
        <fullName evidence="4">Outer membrane protein beta-barrel domain-containing protein</fullName>
    </recommendedName>
</protein>
<name>A0ABS7XWU5_9FLAO</name>
<evidence type="ECO:0000256" key="1">
    <source>
        <dbReference type="SAM" id="Coils"/>
    </source>
</evidence>
<sequence>MNTFTRIVVPLLVSFLCTLSYGQTKKMDSVNIDSLQLKSTQEIYKNEQIEKLKKQKENVEKQEREYLKEDIERINVQLDNGEITAEKAEQLKKEAAEKRAANIADKLAIIDKQIALYERTDKAYQVGMPRSDDDQTIIRIGGDEDTSESFIYIGKREYDKPRRYDKRTVEDFVFAIGFNNALIDGQGLDDSPYKLGGSGFVELGYAWKTRLFDNTNFWRLKYGFSFQWNKFDIKDNMFLVNNNDQIELQEFALDLDKAKFRTTNLVFPVHLEFGPSKKIERDDYFRYSTRNKLKIGLGGYAGFNIGSMQKLKYKDNGERVKDKQRSGFEVSEFVYGLSGYLAWGGAALYVKYDLNPLFKDQAIDQKSISVGLRFDMD</sequence>
<proteinExistence type="predicted"/>
<accession>A0ABS7XWU5</accession>
<organism evidence="2 3">
    <name type="scientific">Winogradskyella alexanderae</name>
    <dbReference type="NCBI Taxonomy" id="2877123"/>
    <lineage>
        <taxon>Bacteria</taxon>
        <taxon>Pseudomonadati</taxon>
        <taxon>Bacteroidota</taxon>
        <taxon>Flavobacteriia</taxon>
        <taxon>Flavobacteriales</taxon>
        <taxon>Flavobacteriaceae</taxon>
        <taxon>Winogradskyella</taxon>
    </lineage>
</organism>
<keyword evidence="3" id="KW-1185">Reference proteome</keyword>
<feature type="coiled-coil region" evidence="1">
    <location>
        <begin position="42"/>
        <end position="113"/>
    </location>
</feature>
<dbReference type="RefSeq" id="WP_224529970.1">
    <property type="nucleotide sequence ID" value="NZ_JAIUJR010000008.1"/>
</dbReference>
<gene>
    <name evidence="2" type="ORF">LBU54_11955</name>
</gene>
<dbReference type="Proteomes" id="UP001198901">
    <property type="component" value="Unassembled WGS sequence"/>
</dbReference>
<evidence type="ECO:0000313" key="3">
    <source>
        <dbReference type="Proteomes" id="UP001198901"/>
    </source>
</evidence>
<comment type="caution">
    <text evidence="2">The sequence shown here is derived from an EMBL/GenBank/DDBJ whole genome shotgun (WGS) entry which is preliminary data.</text>
</comment>
<keyword evidence="1" id="KW-0175">Coiled coil</keyword>
<evidence type="ECO:0000313" key="2">
    <source>
        <dbReference type="EMBL" id="MCA0133301.1"/>
    </source>
</evidence>
<evidence type="ECO:0008006" key="4">
    <source>
        <dbReference type="Google" id="ProtNLM"/>
    </source>
</evidence>
<reference evidence="3" key="1">
    <citation type="submission" date="2023-07" db="EMBL/GenBank/DDBJ databases">
        <authorList>
            <person name="Yue Y."/>
        </authorList>
    </citation>
    <scope>NUCLEOTIDE SEQUENCE [LARGE SCALE GENOMIC DNA]</scope>
    <source>
        <strain evidence="3">D23</strain>
    </source>
</reference>